<dbReference type="InterPro" id="IPR042622">
    <property type="entry name" value="Znf106"/>
</dbReference>
<dbReference type="OrthoDB" id="10002522at2759"/>
<dbReference type="GO" id="GO:0005829">
    <property type="term" value="C:cytosol"/>
    <property type="evidence" value="ECO:0007669"/>
    <property type="project" value="TreeGrafter"/>
</dbReference>
<dbReference type="GO" id="GO:0008286">
    <property type="term" value="P:insulin receptor signaling pathway"/>
    <property type="evidence" value="ECO:0007669"/>
    <property type="project" value="TreeGrafter"/>
</dbReference>
<dbReference type="AlphaFoldDB" id="A0A3N0XHX2"/>
<accession>A0A3N0XHX2</accession>
<feature type="domain" description="C2H2-type" evidence="2">
    <location>
        <begin position="18"/>
        <end position="41"/>
    </location>
</feature>
<evidence type="ECO:0000313" key="3">
    <source>
        <dbReference type="EMBL" id="ROI33804.1"/>
    </source>
</evidence>
<feature type="domain" description="C2H2-type" evidence="2">
    <location>
        <begin position="122"/>
        <end position="146"/>
    </location>
</feature>
<dbReference type="EMBL" id="RJVU01072567">
    <property type="protein sequence ID" value="ROI33804.1"/>
    <property type="molecule type" value="Genomic_DNA"/>
</dbReference>
<feature type="region of interest" description="Disordered" evidence="1">
    <location>
        <begin position="244"/>
        <end position="281"/>
    </location>
</feature>
<reference evidence="3 4" key="1">
    <citation type="submission" date="2018-10" db="EMBL/GenBank/DDBJ databases">
        <title>Genome assembly for a Yunnan-Guizhou Plateau 3E fish, Anabarilius grahami (Regan), and its evolutionary and genetic applications.</title>
        <authorList>
            <person name="Jiang W."/>
        </authorList>
    </citation>
    <scope>NUCLEOTIDE SEQUENCE [LARGE SCALE GENOMIC DNA]</scope>
    <source>
        <strain evidence="3">AG-KIZ</strain>
        <tissue evidence="3">Muscle</tissue>
    </source>
</reference>
<dbReference type="InterPro" id="IPR013087">
    <property type="entry name" value="Znf_C2H2_type"/>
</dbReference>
<evidence type="ECO:0000313" key="4">
    <source>
        <dbReference type="Proteomes" id="UP000281406"/>
    </source>
</evidence>
<dbReference type="Proteomes" id="UP000281406">
    <property type="component" value="Unassembled WGS sequence"/>
</dbReference>
<organism evidence="3 4">
    <name type="scientific">Anabarilius grahami</name>
    <name type="common">Kanglang fish</name>
    <name type="synonym">Barilius grahami</name>
    <dbReference type="NCBI Taxonomy" id="495550"/>
    <lineage>
        <taxon>Eukaryota</taxon>
        <taxon>Metazoa</taxon>
        <taxon>Chordata</taxon>
        <taxon>Craniata</taxon>
        <taxon>Vertebrata</taxon>
        <taxon>Euteleostomi</taxon>
        <taxon>Actinopterygii</taxon>
        <taxon>Neopterygii</taxon>
        <taxon>Teleostei</taxon>
        <taxon>Ostariophysi</taxon>
        <taxon>Cypriniformes</taxon>
        <taxon>Xenocyprididae</taxon>
        <taxon>Xenocypridinae</taxon>
        <taxon>Xenocypridinae incertae sedis</taxon>
        <taxon>Anabarilius</taxon>
    </lineage>
</organism>
<dbReference type="SMART" id="SM00355">
    <property type="entry name" value="ZnF_C2H2"/>
    <property type="match status" value="3"/>
</dbReference>
<gene>
    <name evidence="3" type="ORF">DPX16_20318</name>
</gene>
<evidence type="ECO:0000259" key="2">
    <source>
        <dbReference type="SMART" id="SM00355"/>
    </source>
</evidence>
<evidence type="ECO:0000256" key="1">
    <source>
        <dbReference type="SAM" id="MobiDB-lite"/>
    </source>
</evidence>
<comment type="caution">
    <text evidence="3">The sequence shown here is derived from an EMBL/GenBank/DDBJ whole genome shotgun (WGS) entry which is preliminary data.</text>
</comment>
<name>A0A3N0XHX2_ANAGA</name>
<sequence length="375" mass="43426">MYRGKKKKKKIPQPDIYRKCFICGEQYGDQNLDAHMHSYVHHEAIEHLKDSEQLHKCWACNISMMGLEQYKEHIATRKHTYRLYKLHKKRKKQKGLQVNYDIDLTDEEFITLQTERQNPQVHKCWACDMSKTGMAEFKVHVGTLYHEYMLFELRKITADGKTVDYSAEIDDELRALCVQRDQQIEGMNGQEPNIDSLPSGTSLAEIFESQTSGNDCQAVEVVENVQPHTVCVKKKKSNECETEQGETSLEHHNSFETNSCNVQKNKRKKQDISHNLNPKTNDKISRRRKVNMLMTLSSKEDELTSSLEIVGDELFQAYSTLQSAYTEVQRLLSVKQQVTSEMTSLREKRINILQDMKNPCRCSTHSDQQVGLNAS</sequence>
<dbReference type="GO" id="GO:0016020">
    <property type="term" value="C:membrane"/>
    <property type="evidence" value="ECO:0007669"/>
    <property type="project" value="TreeGrafter"/>
</dbReference>
<proteinExistence type="predicted"/>
<dbReference type="GO" id="GO:0017124">
    <property type="term" value="F:SH3 domain binding"/>
    <property type="evidence" value="ECO:0007669"/>
    <property type="project" value="TreeGrafter"/>
</dbReference>
<feature type="domain" description="C2H2-type" evidence="2">
    <location>
        <begin position="55"/>
        <end position="79"/>
    </location>
</feature>
<dbReference type="PANTHER" id="PTHR14435">
    <property type="entry name" value="ZINC FINGER PROTEIN 106"/>
    <property type="match status" value="1"/>
</dbReference>
<keyword evidence="4" id="KW-1185">Reference proteome</keyword>
<protein>
    <submittedName>
        <fullName evidence="3">Zinc finger protein 106</fullName>
    </submittedName>
</protein>
<dbReference type="PANTHER" id="PTHR14435:SF2">
    <property type="entry name" value="ZINC FINGER PROTEIN 106"/>
    <property type="match status" value="1"/>
</dbReference>
<dbReference type="GO" id="GO:0003723">
    <property type="term" value="F:RNA binding"/>
    <property type="evidence" value="ECO:0007669"/>
    <property type="project" value="InterPro"/>
</dbReference>